<comment type="caution">
    <text evidence="4">The sequence shown here is derived from an EMBL/GenBank/DDBJ whole genome shotgun (WGS) entry which is preliminary data.</text>
</comment>
<protein>
    <submittedName>
        <fullName evidence="4">Polysaccharide deacetylase family protein</fullName>
    </submittedName>
</protein>
<dbReference type="Proteomes" id="UP001165962">
    <property type="component" value="Unassembled WGS sequence"/>
</dbReference>
<accession>A0ABX0J6G3</accession>
<evidence type="ECO:0000313" key="4">
    <source>
        <dbReference type="EMBL" id="NHN29385.1"/>
    </source>
</evidence>
<gene>
    <name evidence="4" type="ORF">G9U52_06020</name>
</gene>
<name>A0ABX0J6G3_9BACL</name>
<evidence type="ECO:0000256" key="1">
    <source>
        <dbReference type="ARBA" id="ARBA00004613"/>
    </source>
</evidence>
<dbReference type="PANTHER" id="PTHR34216">
    <property type="match status" value="1"/>
</dbReference>
<dbReference type="PROSITE" id="PS51677">
    <property type="entry name" value="NODB"/>
    <property type="match status" value="1"/>
</dbReference>
<dbReference type="RefSeq" id="WP_166147293.1">
    <property type="nucleotide sequence ID" value="NZ_JAAOIW010000002.1"/>
</dbReference>
<comment type="subcellular location">
    <subcellularLocation>
        <location evidence="1">Secreted</location>
    </subcellularLocation>
</comment>
<dbReference type="InterPro" id="IPR002509">
    <property type="entry name" value="NODB_dom"/>
</dbReference>
<dbReference type="EMBL" id="JAAOIW010000002">
    <property type="protein sequence ID" value="NHN29385.1"/>
    <property type="molecule type" value="Genomic_DNA"/>
</dbReference>
<dbReference type="InterPro" id="IPR051398">
    <property type="entry name" value="Polysacch_Deacetylase"/>
</dbReference>
<evidence type="ECO:0000256" key="2">
    <source>
        <dbReference type="ARBA" id="ARBA00022729"/>
    </source>
</evidence>
<feature type="domain" description="NodB homology" evidence="3">
    <location>
        <begin position="70"/>
        <end position="271"/>
    </location>
</feature>
<evidence type="ECO:0000259" key="3">
    <source>
        <dbReference type="PROSITE" id="PS51677"/>
    </source>
</evidence>
<proteinExistence type="predicted"/>
<sequence>MISLMYHDVVTAGKEDSSGFLGKDAGAYKLGKEQFKLHLDQIALNQRIRIKTVFEALQKQAGLPHTVAPRTVTLTFDDGGVSAYSMIADMLEEKGWRGHFFITTSHIGTEGFLSKEQIRALHARGHIIGAHSCTHPTRFSECTWDQQVHEWKASVQALSELLGESVTTASIPGGSYSVQLAKAAALGGVRYLFTSEPKTGISIVDGCLILGRYAMKKATSPKTAAAIAAGDPVQRMRQAIYWNLKKAAKTVAGTVYLDIRRRMLGSRQTRF</sequence>
<dbReference type="Gene3D" id="3.20.20.370">
    <property type="entry name" value="Glycoside hydrolase/deacetylase"/>
    <property type="match status" value="1"/>
</dbReference>
<dbReference type="PANTHER" id="PTHR34216:SF3">
    <property type="entry name" value="POLY-BETA-1,6-N-ACETYL-D-GLUCOSAMINE N-DEACETYLASE"/>
    <property type="match status" value="1"/>
</dbReference>
<dbReference type="CDD" id="cd10918">
    <property type="entry name" value="CE4_NodB_like_5s_6s"/>
    <property type="match status" value="1"/>
</dbReference>
<evidence type="ECO:0000313" key="5">
    <source>
        <dbReference type="Proteomes" id="UP001165962"/>
    </source>
</evidence>
<keyword evidence="2" id="KW-0732">Signal</keyword>
<dbReference type="SUPFAM" id="SSF88713">
    <property type="entry name" value="Glycoside hydrolase/deacetylase"/>
    <property type="match status" value="1"/>
</dbReference>
<organism evidence="4 5">
    <name type="scientific">Paenibacillus agricola</name>
    <dbReference type="NCBI Taxonomy" id="2716264"/>
    <lineage>
        <taxon>Bacteria</taxon>
        <taxon>Bacillati</taxon>
        <taxon>Bacillota</taxon>
        <taxon>Bacilli</taxon>
        <taxon>Bacillales</taxon>
        <taxon>Paenibacillaceae</taxon>
        <taxon>Paenibacillus</taxon>
    </lineage>
</organism>
<reference evidence="4" key="1">
    <citation type="submission" date="2020-03" db="EMBL/GenBank/DDBJ databases">
        <title>Draft sequencing of Paenibacilllus sp. S3N08.</title>
        <authorList>
            <person name="Kim D.-U."/>
        </authorList>
    </citation>
    <scope>NUCLEOTIDE SEQUENCE</scope>
    <source>
        <strain evidence="4">S3N08</strain>
    </source>
</reference>
<dbReference type="Pfam" id="PF01522">
    <property type="entry name" value="Polysacc_deac_1"/>
    <property type="match status" value="1"/>
</dbReference>
<keyword evidence="5" id="KW-1185">Reference proteome</keyword>
<dbReference type="InterPro" id="IPR011330">
    <property type="entry name" value="Glyco_hydro/deAcase_b/a-brl"/>
</dbReference>